<dbReference type="Proteomes" id="UP000450161">
    <property type="component" value="Unassembled WGS sequence"/>
</dbReference>
<protein>
    <submittedName>
        <fullName evidence="3">ATP-binding protein</fullName>
    </submittedName>
</protein>
<dbReference type="InterPro" id="IPR027417">
    <property type="entry name" value="P-loop_NTPase"/>
</dbReference>
<dbReference type="AlphaFoldDB" id="A0A6I2U2L4"/>
<accession>A0A6I2U2L4</accession>
<feature type="domain" description="DUF4143" evidence="2">
    <location>
        <begin position="234"/>
        <end position="397"/>
    </location>
</feature>
<name>A0A6I2U2L4_9BACT</name>
<dbReference type="InterPro" id="IPR025420">
    <property type="entry name" value="DUF4143"/>
</dbReference>
<keyword evidence="3" id="KW-0547">Nucleotide-binding</keyword>
<reference evidence="3 4" key="1">
    <citation type="submission" date="2019-08" db="EMBL/GenBank/DDBJ databases">
        <title>In-depth cultivation of the pig gut microbiome towards novel bacterial diversity and tailored functional studies.</title>
        <authorList>
            <person name="Wylensek D."/>
            <person name="Hitch T.C.A."/>
            <person name="Clavel T."/>
        </authorList>
    </citation>
    <scope>NUCLEOTIDE SEQUENCE [LARGE SCALE GENOMIC DNA]</scope>
    <source>
        <strain evidence="3 4">LKV-178-WT-2C</strain>
    </source>
</reference>
<dbReference type="Pfam" id="PF13635">
    <property type="entry name" value="DUF4143"/>
    <property type="match status" value="1"/>
</dbReference>
<comment type="caution">
    <text evidence="3">The sequence shown here is derived from an EMBL/GenBank/DDBJ whole genome shotgun (WGS) entry which is preliminary data.</text>
</comment>
<dbReference type="Gene3D" id="3.40.50.300">
    <property type="entry name" value="P-loop containing nucleotide triphosphate hydrolases"/>
    <property type="match status" value="1"/>
</dbReference>
<dbReference type="PANTHER" id="PTHR33295">
    <property type="entry name" value="ATPASE"/>
    <property type="match status" value="1"/>
</dbReference>
<dbReference type="RefSeq" id="WP_154482068.1">
    <property type="nucleotide sequence ID" value="NZ_VUNF01000024.1"/>
</dbReference>
<proteinExistence type="predicted"/>
<dbReference type="InterPro" id="IPR011335">
    <property type="entry name" value="Restrct_endonuc-II-like"/>
</dbReference>
<evidence type="ECO:0000259" key="1">
    <source>
        <dbReference type="Pfam" id="PF13173"/>
    </source>
</evidence>
<dbReference type="PANTHER" id="PTHR33295:SF7">
    <property type="entry name" value="ATPASE"/>
    <property type="match status" value="1"/>
</dbReference>
<evidence type="ECO:0000313" key="4">
    <source>
        <dbReference type="Proteomes" id="UP000450161"/>
    </source>
</evidence>
<feature type="domain" description="AAA" evidence="1">
    <location>
        <begin position="25"/>
        <end position="157"/>
    </location>
</feature>
<dbReference type="EMBL" id="VUNF01000024">
    <property type="protein sequence ID" value="MST78250.1"/>
    <property type="molecule type" value="Genomic_DNA"/>
</dbReference>
<organism evidence="3 4">
    <name type="scientific">Segatella copri</name>
    <dbReference type="NCBI Taxonomy" id="165179"/>
    <lineage>
        <taxon>Bacteria</taxon>
        <taxon>Pseudomonadati</taxon>
        <taxon>Bacteroidota</taxon>
        <taxon>Bacteroidia</taxon>
        <taxon>Bacteroidales</taxon>
        <taxon>Prevotellaceae</taxon>
        <taxon>Segatella</taxon>
    </lineage>
</organism>
<dbReference type="InterPro" id="IPR041682">
    <property type="entry name" value="AAA_14"/>
</dbReference>
<evidence type="ECO:0000313" key="3">
    <source>
        <dbReference type="EMBL" id="MST78250.1"/>
    </source>
</evidence>
<keyword evidence="3" id="KW-0067">ATP-binding</keyword>
<evidence type="ECO:0000259" key="2">
    <source>
        <dbReference type="Pfam" id="PF13635"/>
    </source>
</evidence>
<dbReference type="Pfam" id="PF13173">
    <property type="entry name" value="AAA_14"/>
    <property type="match status" value="1"/>
</dbReference>
<dbReference type="GO" id="GO:0005524">
    <property type="term" value="F:ATP binding"/>
    <property type="evidence" value="ECO:0007669"/>
    <property type="project" value="UniProtKB-KW"/>
</dbReference>
<gene>
    <name evidence="3" type="ORF">FYJ72_11360</name>
</gene>
<dbReference type="SUPFAM" id="SSF52540">
    <property type="entry name" value="P-loop containing nucleoside triphosphate hydrolases"/>
    <property type="match status" value="1"/>
</dbReference>
<dbReference type="SUPFAM" id="SSF52980">
    <property type="entry name" value="Restriction endonuclease-like"/>
    <property type="match status" value="1"/>
</dbReference>
<sequence length="444" mass="51735">MERRIFKRKIYDKILKWKEENHGKTALLIEGARRVGKSTIVEEFARKEYQSCIIIDFNKARKEVKELFEDLMDLDLLFLKLQQMYHVELIDRNSVIIFDEVQQCPLARQAIKYLVQDGRYDYIETGSLISVKKNTKDITIPSEEDRIEMYPLDYEEFRWAIGDKTSINILAKFWEKKLSLEGAHREVIKNLRLYMLVGGMPQAINTYLDTNNLSKVDETKRKIIKLYEDDLLKIDPSGRASKMFLSIPAALSRNASRYVPSSIIGETNEGKMIELLKTLEDSKIINMAYHVDDPNVGMPLSTNFDKFKMFVADTGLFVTLAFWDKSFTENIIYTKLLTDKLAANLGYVYENLAAQMLTASGNRLFYHTWKKDEKHYYEIDFLISHGNKLCPIEVKSSSHKTHASLDNFCEKYSKVVAQRYLVYNKDLQKDGNTLLIPFYMIPFI</sequence>